<dbReference type="EMBL" id="NRRY01000060">
    <property type="protein sequence ID" value="MBK1621161.1"/>
    <property type="molecule type" value="Genomic_DNA"/>
</dbReference>
<dbReference type="InterPro" id="IPR010982">
    <property type="entry name" value="Lambda_DNA-bd_dom_sf"/>
</dbReference>
<keyword evidence="3" id="KW-1185">Reference proteome</keyword>
<dbReference type="GO" id="GO:0003677">
    <property type="term" value="F:DNA binding"/>
    <property type="evidence" value="ECO:0007669"/>
    <property type="project" value="InterPro"/>
</dbReference>
<evidence type="ECO:0000259" key="1">
    <source>
        <dbReference type="Pfam" id="PF13744"/>
    </source>
</evidence>
<comment type="caution">
    <text evidence="2">The sequence shown here is derived from an EMBL/GenBank/DDBJ whole genome shotgun (WGS) entry which is preliminary data.</text>
</comment>
<dbReference type="Gene3D" id="1.10.260.40">
    <property type="entry name" value="lambda repressor-like DNA-binding domains"/>
    <property type="match status" value="1"/>
</dbReference>
<evidence type="ECO:0000313" key="2">
    <source>
        <dbReference type="EMBL" id="MBK1621161.1"/>
    </source>
</evidence>
<accession>A0A9X0WD19</accession>
<name>A0A9X0WD19_9GAMM</name>
<dbReference type="Proteomes" id="UP001138768">
    <property type="component" value="Unassembled WGS sequence"/>
</dbReference>
<reference evidence="2 3" key="1">
    <citation type="journal article" date="2020" name="Microorganisms">
        <title>Osmotic Adaptation and Compatible Solute Biosynthesis of Phototrophic Bacteria as Revealed from Genome Analyses.</title>
        <authorList>
            <person name="Imhoff J.F."/>
            <person name="Rahn T."/>
            <person name="Kunzel S."/>
            <person name="Keller A."/>
            <person name="Neulinger S.C."/>
        </authorList>
    </citation>
    <scope>NUCLEOTIDE SEQUENCE [LARGE SCALE GENOMIC DNA]</scope>
    <source>
        <strain evidence="2 3">DSM 25653</strain>
    </source>
</reference>
<dbReference type="AlphaFoldDB" id="A0A9X0WD19"/>
<proteinExistence type="predicted"/>
<dbReference type="InterPro" id="IPR039554">
    <property type="entry name" value="HigA2-like_HTH"/>
</dbReference>
<evidence type="ECO:0000313" key="3">
    <source>
        <dbReference type="Proteomes" id="UP001138768"/>
    </source>
</evidence>
<dbReference type="SUPFAM" id="SSF47413">
    <property type="entry name" value="lambda repressor-like DNA-binding domains"/>
    <property type="match status" value="1"/>
</dbReference>
<organism evidence="2 3">
    <name type="scientific">Lamprobacter modestohalophilus</name>
    <dbReference type="NCBI Taxonomy" id="1064514"/>
    <lineage>
        <taxon>Bacteria</taxon>
        <taxon>Pseudomonadati</taxon>
        <taxon>Pseudomonadota</taxon>
        <taxon>Gammaproteobacteria</taxon>
        <taxon>Chromatiales</taxon>
        <taxon>Chromatiaceae</taxon>
        <taxon>Lamprobacter</taxon>
    </lineage>
</organism>
<gene>
    <name evidence="2" type="ORF">CKO42_22615</name>
</gene>
<dbReference type="Pfam" id="PF13744">
    <property type="entry name" value="HTH_37"/>
    <property type="match status" value="1"/>
</dbReference>
<feature type="domain" description="HigA2-like helix-turn-helix" evidence="1">
    <location>
        <begin position="15"/>
        <end position="94"/>
    </location>
</feature>
<protein>
    <submittedName>
        <fullName evidence="2">XRE family transcriptional regulator</fullName>
    </submittedName>
</protein>
<sequence>MTDEPIELIRGSGNVFADFEHPNASAEQLKAKLAAEIIGVLDDRSLTVRQAEALTSIAAADFSRIRHAKLDRFTIDRLMRILDQLDQDVRVRIEVRPRQPVADMHIHRPASA</sequence>
<dbReference type="RefSeq" id="WP_200249407.1">
    <property type="nucleotide sequence ID" value="NZ_NRRY01000060.1"/>
</dbReference>